<feature type="compositionally biased region" description="Polar residues" evidence="1">
    <location>
        <begin position="340"/>
        <end position="351"/>
    </location>
</feature>
<dbReference type="AlphaFoldDB" id="A0A8T2VCN6"/>
<dbReference type="GO" id="GO:0016071">
    <property type="term" value="P:mRNA metabolic process"/>
    <property type="evidence" value="ECO:0007669"/>
    <property type="project" value="UniProtKB-ARBA"/>
</dbReference>
<name>A0A8T2VCN6_CERRI</name>
<dbReference type="Proteomes" id="UP000825935">
    <property type="component" value="Chromosome 2"/>
</dbReference>
<evidence type="ECO:0000313" key="3">
    <source>
        <dbReference type="Proteomes" id="UP000825935"/>
    </source>
</evidence>
<keyword evidence="3" id="KW-1185">Reference proteome</keyword>
<evidence type="ECO:0000313" key="2">
    <source>
        <dbReference type="EMBL" id="KAH7443726.1"/>
    </source>
</evidence>
<sequence>MCSPTAPTNSLLLCIARTTDRKAPSVAREANRSYATLLFLQFFSYLMATMILPHQHHHGNRNCFPKSKSAATRPEIGKRRFQPYFKPLFKAEGHVRWFANYQNRTPQGDGILPLPFKSAQAGALSALSSLSKSATRYFRPSISPSFPNYGTFKRKPAFHTEGIPKVGFSIKPVQRYRSGINENCSASKKINNMKSSPRKRKASRKIASSGKVQHHNSSKVSKVNSTCIKSSDLCYKCKNADVKDKSNQGRNGSRQKNVKNVDRIEPPKVTILQRPESDEAAVKLFTEFFQTDTHETSKQSDRAFKSKIFGSSDLETDFGDHWHLDRSLDLNTSSLNASKTVRSSPFTNLPSPRNVIRGRDNPKATQDNKAFPSRSTQILVSTKLEMHADDGLVHDMKGFKYKSSCEEVDEERERWAGPSFVNSPPPCALPFPQFSKKHPEAVTSDNSHTQTLKGGAISDDLFKSDDLFSMSPMFTRHSYLNVSLDAMTSATNELKRLLNVGI</sequence>
<proteinExistence type="predicted"/>
<accession>A0A8T2VCN6</accession>
<gene>
    <name evidence="2" type="ORF">KP509_02G048200</name>
</gene>
<dbReference type="OrthoDB" id="1921042at2759"/>
<reference evidence="2" key="1">
    <citation type="submission" date="2021-08" db="EMBL/GenBank/DDBJ databases">
        <title>WGS assembly of Ceratopteris richardii.</title>
        <authorList>
            <person name="Marchant D.B."/>
            <person name="Chen G."/>
            <person name="Jenkins J."/>
            <person name="Shu S."/>
            <person name="Leebens-Mack J."/>
            <person name="Grimwood J."/>
            <person name="Schmutz J."/>
            <person name="Soltis P."/>
            <person name="Soltis D."/>
            <person name="Chen Z.-H."/>
        </authorList>
    </citation>
    <scope>NUCLEOTIDE SEQUENCE</scope>
    <source>
        <strain evidence="2">Whitten #5841</strain>
        <tissue evidence="2">Leaf</tissue>
    </source>
</reference>
<feature type="region of interest" description="Disordered" evidence="1">
    <location>
        <begin position="186"/>
        <end position="218"/>
    </location>
</feature>
<protein>
    <submittedName>
        <fullName evidence="2">Uncharacterized protein</fullName>
    </submittedName>
</protein>
<evidence type="ECO:0000256" key="1">
    <source>
        <dbReference type="SAM" id="MobiDB-lite"/>
    </source>
</evidence>
<organism evidence="2 3">
    <name type="scientific">Ceratopteris richardii</name>
    <name type="common">Triangle waterfern</name>
    <dbReference type="NCBI Taxonomy" id="49495"/>
    <lineage>
        <taxon>Eukaryota</taxon>
        <taxon>Viridiplantae</taxon>
        <taxon>Streptophyta</taxon>
        <taxon>Embryophyta</taxon>
        <taxon>Tracheophyta</taxon>
        <taxon>Polypodiopsida</taxon>
        <taxon>Polypodiidae</taxon>
        <taxon>Polypodiales</taxon>
        <taxon>Pteridineae</taxon>
        <taxon>Pteridaceae</taxon>
        <taxon>Parkerioideae</taxon>
        <taxon>Ceratopteris</taxon>
    </lineage>
</organism>
<comment type="caution">
    <text evidence="2">The sequence shown here is derived from an EMBL/GenBank/DDBJ whole genome shotgun (WGS) entry which is preliminary data.</text>
</comment>
<dbReference type="InterPro" id="IPR028322">
    <property type="entry name" value="PNRC-like_rgn"/>
</dbReference>
<dbReference type="EMBL" id="CM035407">
    <property type="protein sequence ID" value="KAH7443726.1"/>
    <property type="molecule type" value="Genomic_DNA"/>
</dbReference>
<dbReference type="Pfam" id="PF15365">
    <property type="entry name" value="PNRC"/>
    <property type="match status" value="1"/>
</dbReference>
<feature type="region of interest" description="Disordered" evidence="1">
    <location>
        <begin position="340"/>
        <end position="374"/>
    </location>
</feature>
<feature type="compositionally biased region" description="Polar residues" evidence="1">
    <location>
        <begin position="363"/>
        <end position="374"/>
    </location>
</feature>